<keyword evidence="1" id="KW-1133">Transmembrane helix</keyword>
<reference evidence="2 3" key="1">
    <citation type="submission" date="2023-05" db="EMBL/GenBank/DDBJ databases">
        <title>B98-5 Cell Line De Novo Hybrid Assembly: An Optical Mapping Approach.</title>
        <authorList>
            <person name="Kananen K."/>
            <person name="Auerbach J.A."/>
            <person name="Kautto E."/>
            <person name="Blachly J.S."/>
        </authorList>
    </citation>
    <scope>NUCLEOTIDE SEQUENCE [LARGE SCALE GENOMIC DNA]</scope>
    <source>
        <strain evidence="2">B95-8</strain>
        <tissue evidence="2">Cell line</tissue>
    </source>
</reference>
<evidence type="ECO:0000256" key="1">
    <source>
        <dbReference type="SAM" id="Phobius"/>
    </source>
</evidence>
<gene>
    <name evidence="2" type="primary">PHTF1_2</name>
    <name evidence="2" type="ORF">P7K49_016307</name>
</gene>
<feature type="transmembrane region" description="Helical" evidence="1">
    <location>
        <begin position="12"/>
        <end position="34"/>
    </location>
</feature>
<comment type="caution">
    <text evidence="2">The sequence shown here is derived from an EMBL/GenBank/DDBJ whole genome shotgun (WGS) entry which is preliminary data.</text>
</comment>
<name>A0ABQ9VDP1_SAGOE</name>
<protein>
    <submittedName>
        <fullName evidence="2">Protein phtf1</fullName>
    </submittedName>
</protein>
<keyword evidence="1" id="KW-0812">Transmembrane</keyword>
<dbReference type="PANTHER" id="PTHR12680">
    <property type="entry name" value="PUTATIVE HOMEODOMAIN TRANSCRIPTION FACTOR PHTF"/>
    <property type="match status" value="1"/>
</dbReference>
<dbReference type="EMBL" id="JASSZA010000007">
    <property type="protein sequence ID" value="KAK2106793.1"/>
    <property type="molecule type" value="Genomic_DNA"/>
</dbReference>
<evidence type="ECO:0000313" key="3">
    <source>
        <dbReference type="Proteomes" id="UP001266305"/>
    </source>
</evidence>
<evidence type="ECO:0000313" key="2">
    <source>
        <dbReference type="EMBL" id="KAK2106793.1"/>
    </source>
</evidence>
<dbReference type="PANTHER" id="PTHR12680:SF8">
    <property type="entry name" value="PROTEIN PHTF1"/>
    <property type="match status" value="1"/>
</dbReference>
<organism evidence="2 3">
    <name type="scientific">Saguinus oedipus</name>
    <name type="common">Cotton-top tamarin</name>
    <name type="synonym">Oedipomidas oedipus</name>
    <dbReference type="NCBI Taxonomy" id="9490"/>
    <lineage>
        <taxon>Eukaryota</taxon>
        <taxon>Metazoa</taxon>
        <taxon>Chordata</taxon>
        <taxon>Craniata</taxon>
        <taxon>Vertebrata</taxon>
        <taxon>Euteleostomi</taxon>
        <taxon>Mammalia</taxon>
        <taxon>Eutheria</taxon>
        <taxon>Euarchontoglires</taxon>
        <taxon>Primates</taxon>
        <taxon>Haplorrhini</taxon>
        <taxon>Platyrrhini</taxon>
        <taxon>Cebidae</taxon>
        <taxon>Callitrichinae</taxon>
        <taxon>Saguinus</taxon>
    </lineage>
</organism>
<dbReference type="Proteomes" id="UP001266305">
    <property type="component" value="Unassembled WGS sequence"/>
</dbReference>
<keyword evidence="3" id="KW-1185">Reference proteome</keyword>
<dbReference type="InterPro" id="IPR039775">
    <property type="entry name" value="PHTF1/2"/>
</dbReference>
<proteinExistence type="predicted"/>
<sequence>MSRVNAYQQGVGYQMLGNVVTIGLAFFPFLHRLFREKNLDQLKSISAEEILTLFSPGSSYSEDIVVLDIRQIISAADRFAGQFLF</sequence>
<accession>A0ABQ9VDP1</accession>
<keyword evidence="1" id="KW-0472">Membrane</keyword>